<protein>
    <recommendedName>
        <fullName evidence="3 11">Cell division ATP-binding protein FtsE</fullName>
    </recommendedName>
</protein>
<dbReference type="PANTHER" id="PTHR24220:SF470">
    <property type="entry name" value="CELL DIVISION ATP-BINDING PROTEIN FTSE"/>
    <property type="match status" value="1"/>
</dbReference>
<evidence type="ECO:0000256" key="1">
    <source>
        <dbReference type="ARBA" id="ARBA00002579"/>
    </source>
</evidence>
<keyword evidence="10 11" id="KW-0131">Cell cycle</keyword>
<keyword evidence="15" id="KW-1185">Reference proteome</keyword>
<keyword evidence="5 11" id="KW-1003">Cell membrane</keyword>
<dbReference type="PROSITE" id="PS50893">
    <property type="entry name" value="ABC_TRANSPORTER_2"/>
    <property type="match status" value="1"/>
</dbReference>
<evidence type="ECO:0000256" key="4">
    <source>
        <dbReference type="ARBA" id="ARBA00022448"/>
    </source>
</evidence>
<dbReference type="KEGG" id="dax:FDQ92_08415"/>
<keyword evidence="8 11" id="KW-0067">ATP-binding</keyword>
<evidence type="ECO:0000313" key="14">
    <source>
        <dbReference type="EMBL" id="QCQ23509.1"/>
    </source>
</evidence>
<evidence type="ECO:0000256" key="8">
    <source>
        <dbReference type="ARBA" id="ARBA00022840"/>
    </source>
</evidence>
<dbReference type="PANTHER" id="PTHR24220">
    <property type="entry name" value="IMPORT ATP-BINDING PROTEIN"/>
    <property type="match status" value="1"/>
</dbReference>
<dbReference type="InterPro" id="IPR003593">
    <property type="entry name" value="AAA+_ATPase"/>
</dbReference>
<dbReference type="SUPFAM" id="SSF52540">
    <property type="entry name" value="P-loop containing nucleoside triphosphate hydrolases"/>
    <property type="match status" value="1"/>
</dbReference>
<dbReference type="CDD" id="cd03255">
    <property type="entry name" value="ABC_MJ0796_LolCDE_FtsE"/>
    <property type="match status" value="1"/>
</dbReference>
<feature type="region of interest" description="Disordered" evidence="12">
    <location>
        <begin position="214"/>
        <end position="237"/>
    </location>
</feature>
<reference evidence="14 15" key="2">
    <citation type="submission" date="2019-05" db="EMBL/GenBank/DDBJ databases">
        <authorList>
            <person name="Suflita J.M."/>
            <person name="Marks C.R."/>
        </authorList>
    </citation>
    <scope>NUCLEOTIDE SEQUENCE [LARGE SCALE GENOMIC DNA]</scope>
    <source>
        <strain evidence="14 15">ALDC</strain>
    </source>
</reference>
<dbReference type="Gene3D" id="3.40.50.300">
    <property type="entry name" value="P-loop containing nucleotide triphosphate hydrolases"/>
    <property type="match status" value="1"/>
</dbReference>
<dbReference type="InterPro" id="IPR015854">
    <property type="entry name" value="ABC_transpr_LolD-like"/>
</dbReference>
<proteinExistence type="inferred from homology"/>
<evidence type="ECO:0000256" key="10">
    <source>
        <dbReference type="ARBA" id="ARBA00023306"/>
    </source>
</evidence>
<comment type="subcellular location">
    <subcellularLocation>
        <location evidence="11">Cell membrane</location>
        <topology evidence="11">Peripheral membrane protein</topology>
        <orientation evidence="11">Cytoplasmic side</orientation>
    </subcellularLocation>
</comment>
<dbReference type="InterPro" id="IPR003439">
    <property type="entry name" value="ABC_transporter-like_ATP-bd"/>
</dbReference>
<gene>
    <name evidence="11 14" type="primary">ftsE</name>
    <name evidence="14" type="ORF">FDQ92_08415</name>
</gene>
<dbReference type="GO" id="GO:0016887">
    <property type="term" value="F:ATP hydrolysis activity"/>
    <property type="evidence" value="ECO:0007669"/>
    <property type="project" value="InterPro"/>
</dbReference>
<organism evidence="14 15">
    <name type="scientific">Desulfoglaeba alkanexedens ALDC</name>
    <dbReference type="NCBI Taxonomy" id="980445"/>
    <lineage>
        <taxon>Bacteria</taxon>
        <taxon>Pseudomonadati</taxon>
        <taxon>Thermodesulfobacteriota</taxon>
        <taxon>Syntrophobacteria</taxon>
        <taxon>Syntrophobacterales</taxon>
        <taxon>Syntrophobacteraceae</taxon>
        <taxon>Desulfoglaeba</taxon>
    </lineage>
</organism>
<dbReference type="PROSITE" id="PS00211">
    <property type="entry name" value="ABC_TRANSPORTER_1"/>
    <property type="match status" value="1"/>
</dbReference>
<evidence type="ECO:0000256" key="5">
    <source>
        <dbReference type="ARBA" id="ARBA00022475"/>
    </source>
</evidence>
<dbReference type="InterPro" id="IPR017871">
    <property type="entry name" value="ABC_transporter-like_CS"/>
</dbReference>
<evidence type="ECO:0000259" key="13">
    <source>
        <dbReference type="PROSITE" id="PS50893"/>
    </source>
</evidence>
<comment type="subunit">
    <text evidence="11">Homodimer. Forms a membrane-associated complex with FtsX.</text>
</comment>
<dbReference type="AlphaFoldDB" id="A0A4P8L659"/>
<evidence type="ECO:0000256" key="11">
    <source>
        <dbReference type="RuleBase" id="RU365094"/>
    </source>
</evidence>
<dbReference type="OrthoDB" id="9809450at2"/>
<evidence type="ECO:0000313" key="15">
    <source>
        <dbReference type="Proteomes" id="UP000298602"/>
    </source>
</evidence>
<keyword evidence="6 11" id="KW-0132">Cell division</keyword>
<evidence type="ECO:0000256" key="9">
    <source>
        <dbReference type="ARBA" id="ARBA00023136"/>
    </source>
</evidence>
<evidence type="ECO:0000256" key="2">
    <source>
        <dbReference type="ARBA" id="ARBA00005417"/>
    </source>
</evidence>
<evidence type="ECO:0000256" key="12">
    <source>
        <dbReference type="SAM" id="MobiDB-lite"/>
    </source>
</evidence>
<keyword evidence="7 11" id="KW-0547">Nucleotide-binding</keyword>
<dbReference type="GO" id="GO:0005886">
    <property type="term" value="C:plasma membrane"/>
    <property type="evidence" value="ECO:0007669"/>
    <property type="project" value="UniProtKB-SubCell"/>
</dbReference>
<reference evidence="14 15" key="1">
    <citation type="submission" date="2019-05" db="EMBL/GenBank/DDBJ databases">
        <title>The Complete Genome Sequence of the n-alkane-degrading Desulfoglaeba alkanexedens ALDC reveals multiple alkylsuccinate synthase gene clusters.</title>
        <authorList>
            <person name="Callaghan A.V."/>
            <person name="Davidova I.A."/>
            <person name="Duncan K.E."/>
            <person name="Morris B."/>
            <person name="McInerney M.J."/>
        </authorList>
    </citation>
    <scope>NUCLEOTIDE SEQUENCE [LARGE SCALE GENOMIC DNA]</scope>
    <source>
        <strain evidence="14 15">ALDC</strain>
    </source>
</reference>
<sequence length="237" mass="26312">MIQCFNVGKRYVRGHEVIRDANLQIQQGQFVFLMGPSGAGKTTFLKLLLALEPLSEGQIVIDGRNLRRLPRRDIPALRRQVGMVFQDFKLLGSASVLKNVALPLEVVGRPSAYIQKKVHYILRFVGLEAKASLPCRQLSGGEQQRVAIARAVANDPKIVLADEPTGNLDECSSERVMELFKEIHFRGATVIVATHDARLPGLFPESRKVRIEGGRFHEDAPIGRQPCSGRPTGDPWL</sequence>
<dbReference type="Pfam" id="PF00005">
    <property type="entry name" value="ABC_tran"/>
    <property type="match status" value="1"/>
</dbReference>
<dbReference type="InterPro" id="IPR005286">
    <property type="entry name" value="Cell_div_FtsE"/>
</dbReference>
<keyword evidence="9 11" id="KW-0472">Membrane</keyword>
<dbReference type="FunFam" id="3.40.50.300:FF:000056">
    <property type="entry name" value="Cell division ATP-binding protein FtsE"/>
    <property type="match status" value="1"/>
</dbReference>
<dbReference type="EMBL" id="CP040098">
    <property type="protein sequence ID" value="QCQ23509.1"/>
    <property type="molecule type" value="Genomic_DNA"/>
</dbReference>
<evidence type="ECO:0000256" key="7">
    <source>
        <dbReference type="ARBA" id="ARBA00022741"/>
    </source>
</evidence>
<name>A0A4P8L659_9BACT</name>
<comment type="similarity">
    <text evidence="2 11">Belongs to the ABC transporter superfamily.</text>
</comment>
<accession>A0A4P8L659</accession>
<dbReference type="Proteomes" id="UP000298602">
    <property type="component" value="Chromosome"/>
</dbReference>
<dbReference type="GO" id="GO:0022857">
    <property type="term" value="F:transmembrane transporter activity"/>
    <property type="evidence" value="ECO:0007669"/>
    <property type="project" value="TreeGrafter"/>
</dbReference>
<feature type="domain" description="ABC transporter" evidence="13">
    <location>
        <begin position="2"/>
        <end position="237"/>
    </location>
</feature>
<dbReference type="GO" id="GO:0051301">
    <property type="term" value="P:cell division"/>
    <property type="evidence" value="ECO:0007669"/>
    <property type="project" value="UniProtKB-UniRule"/>
</dbReference>
<dbReference type="InterPro" id="IPR017911">
    <property type="entry name" value="MacB-like_ATP-bd"/>
</dbReference>
<dbReference type="GO" id="GO:0005524">
    <property type="term" value="F:ATP binding"/>
    <property type="evidence" value="ECO:0007669"/>
    <property type="project" value="UniProtKB-UniRule"/>
</dbReference>
<evidence type="ECO:0000256" key="6">
    <source>
        <dbReference type="ARBA" id="ARBA00022618"/>
    </source>
</evidence>
<dbReference type="SMART" id="SM00382">
    <property type="entry name" value="AAA"/>
    <property type="match status" value="1"/>
</dbReference>
<dbReference type="NCBIfam" id="TIGR02673">
    <property type="entry name" value="FtsE"/>
    <property type="match status" value="1"/>
</dbReference>
<dbReference type="InterPro" id="IPR027417">
    <property type="entry name" value="P-loop_NTPase"/>
</dbReference>
<comment type="function">
    <text evidence="1">Part of the ABC transporter FtsEX involved in cellular division. Important for assembly or stability of the septal ring.</text>
</comment>
<evidence type="ECO:0000256" key="3">
    <source>
        <dbReference type="ARBA" id="ARBA00020019"/>
    </source>
</evidence>
<keyword evidence="4" id="KW-0813">Transport</keyword>